<gene>
    <name evidence="3" type="ORF">AMJ39_02690</name>
</gene>
<protein>
    <recommendedName>
        <fullName evidence="2">UDP-N-acetylglucosamine 2-epimerase domain-containing protein</fullName>
    </recommendedName>
</protein>
<evidence type="ECO:0000259" key="2">
    <source>
        <dbReference type="Pfam" id="PF02350"/>
    </source>
</evidence>
<dbReference type="Proteomes" id="UP000052008">
    <property type="component" value="Unassembled WGS sequence"/>
</dbReference>
<dbReference type="PANTHER" id="PTHR43174">
    <property type="entry name" value="UDP-N-ACETYLGLUCOSAMINE 2-EPIMERASE"/>
    <property type="match status" value="1"/>
</dbReference>
<name>A0A0S7WUX6_UNCT6</name>
<comment type="caution">
    <text evidence="3">The sequence shown here is derived from an EMBL/GenBank/DDBJ whole genome shotgun (WGS) entry which is preliminary data.</text>
</comment>
<dbReference type="AlphaFoldDB" id="A0A0S7WUX6"/>
<dbReference type="PANTHER" id="PTHR43174:SF1">
    <property type="entry name" value="UDP-N-ACETYLGLUCOSAMINE 2-EPIMERASE"/>
    <property type="match status" value="1"/>
</dbReference>
<reference evidence="3 4" key="1">
    <citation type="journal article" date="2015" name="Microbiome">
        <title>Genomic resolution of linkages in carbon, nitrogen, and sulfur cycling among widespread estuary sediment bacteria.</title>
        <authorList>
            <person name="Baker B.J."/>
            <person name="Lazar C.S."/>
            <person name="Teske A.P."/>
            <person name="Dick G.J."/>
        </authorList>
    </citation>
    <scope>NUCLEOTIDE SEQUENCE [LARGE SCALE GENOMIC DNA]</scope>
    <source>
        <strain evidence="3">DG_24</strain>
    </source>
</reference>
<organism evidence="3 4">
    <name type="scientific">candidate division TA06 bacterium DG_24</name>
    <dbReference type="NCBI Taxonomy" id="1703770"/>
    <lineage>
        <taxon>Bacteria</taxon>
        <taxon>Bacteria division TA06</taxon>
    </lineage>
</organism>
<accession>A0A0S7WUX6</accession>
<dbReference type="Gene3D" id="3.40.50.2000">
    <property type="entry name" value="Glycogen Phosphorylase B"/>
    <property type="match status" value="2"/>
</dbReference>
<keyword evidence="1" id="KW-0413">Isomerase</keyword>
<dbReference type="GO" id="GO:0016853">
    <property type="term" value="F:isomerase activity"/>
    <property type="evidence" value="ECO:0007669"/>
    <property type="project" value="UniProtKB-KW"/>
</dbReference>
<dbReference type="InterPro" id="IPR003331">
    <property type="entry name" value="UDP_GlcNAc_Epimerase_2_dom"/>
</dbReference>
<evidence type="ECO:0000313" key="4">
    <source>
        <dbReference type="Proteomes" id="UP000052008"/>
    </source>
</evidence>
<feature type="domain" description="UDP-N-acetylglucosamine 2-epimerase" evidence="2">
    <location>
        <begin position="46"/>
        <end position="354"/>
    </location>
</feature>
<dbReference type="SUPFAM" id="SSF53756">
    <property type="entry name" value="UDP-Glycosyltransferase/glycogen phosphorylase"/>
    <property type="match status" value="1"/>
</dbReference>
<sequence length="370" mass="40151">MKIVTVLGTVYELQEYALLAEVLGVRHELVVVLAGDPHEQVGALGTLPIVTPDYRLDPGRGSPSDRTARVLVEIERLFVREEPDLVIVPGETSAALAGALAAAKLVIPAAHIGAGVRSFDRAAHDEISRVLVDRMCTVLFSPTARAASNLGGEGILDHVHQVGDLTFDLFIRHRTTVLGGSCCGVPRVASRFDLVPGNFLLLSLRRMPEMGRTALKGIIDAVLSVDERIVLPVGREERQVLAEIDLLDRLESAAHVMLVDPLAYEDVVALQYGARMVLADSGRVQKESYFACTPCLTLSAASEWPETIEDGWNLIVGSDTGRIVDAIGRFRPGEERGSLFGDGRAIERIAEHLEEWGRSRRARGSSAKRS</sequence>
<comment type="similarity">
    <text evidence="1">Belongs to the UDP-N-acetylglucosamine 2-epimerase family.</text>
</comment>
<proteinExistence type="inferred from homology"/>
<dbReference type="EMBL" id="LIZS01000010">
    <property type="protein sequence ID" value="KPJ53915.1"/>
    <property type="molecule type" value="Genomic_DNA"/>
</dbReference>
<evidence type="ECO:0000256" key="1">
    <source>
        <dbReference type="RuleBase" id="RU003513"/>
    </source>
</evidence>
<dbReference type="InterPro" id="IPR029767">
    <property type="entry name" value="WecB-like"/>
</dbReference>
<dbReference type="Pfam" id="PF02350">
    <property type="entry name" value="Epimerase_2"/>
    <property type="match status" value="1"/>
</dbReference>
<evidence type="ECO:0000313" key="3">
    <source>
        <dbReference type="EMBL" id="KPJ53915.1"/>
    </source>
</evidence>
<dbReference type="STRING" id="1703770.AMJ39_02690"/>